<dbReference type="InterPro" id="IPR001807">
    <property type="entry name" value="ClC"/>
</dbReference>
<evidence type="ECO:0000256" key="2">
    <source>
        <dbReference type="ARBA" id="ARBA00022448"/>
    </source>
</evidence>
<name>A0A238W9D7_9PSEU</name>
<dbReference type="Pfam" id="PF00654">
    <property type="entry name" value="Voltage_CLC"/>
    <property type="match status" value="1"/>
</dbReference>
<dbReference type="OrthoDB" id="9767361at2"/>
<feature type="transmembrane region" description="Helical" evidence="10">
    <location>
        <begin position="65"/>
        <end position="86"/>
    </location>
</feature>
<keyword evidence="5" id="KW-0406">Ion transport</keyword>
<feature type="transmembrane region" description="Helical" evidence="10">
    <location>
        <begin position="166"/>
        <end position="185"/>
    </location>
</feature>
<evidence type="ECO:0000313" key="12">
    <source>
        <dbReference type="Proteomes" id="UP000198348"/>
    </source>
</evidence>
<organism evidence="11 12">
    <name type="scientific">Haloechinothrix alba</name>
    <dbReference type="NCBI Taxonomy" id="664784"/>
    <lineage>
        <taxon>Bacteria</taxon>
        <taxon>Bacillati</taxon>
        <taxon>Actinomycetota</taxon>
        <taxon>Actinomycetes</taxon>
        <taxon>Pseudonocardiales</taxon>
        <taxon>Pseudonocardiaceae</taxon>
        <taxon>Haloechinothrix</taxon>
    </lineage>
</organism>
<dbReference type="CDD" id="cd00400">
    <property type="entry name" value="Voltage_gated_ClC"/>
    <property type="match status" value="1"/>
</dbReference>
<feature type="transmembrane region" description="Helical" evidence="10">
    <location>
        <begin position="372"/>
        <end position="397"/>
    </location>
</feature>
<dbReference type="GO" id="GO:0034707">
    <property type="term" value="C:chloride channel complex"/>
    <property type="evidence" value="ECO:0007669"/>
    <property type="project" value="UniProtKB-KW"/>
</dbReference>
<keyword evidence="6 10" id="KW-0472">Membrane</keyword>
<dbReference type="SUPFAM" id="SSF81340">
    <property type="entry name" value="Clc chloride channel"/>
    <property type="match status" value="1"/>
</dbReference>
<evidence type="ECO:0000256" key="10">
    <source>
        <dbReference type="SAM" id="Phobius"/>
    </source>
</evidence>
<accession>A0A238W9D7</accession>
<dbReference type="Proteomes" id="UP000198348">
    <property type="component" value="Unassembled WGS sequence"/>
</dbReference>
<sequence length="447" mass="44948">MTLARAARRAGILLALSVLVGALAGMAATAFLSLTTIFTKALTGQGDYGTSGQASHPLLPGLGPWFLLAVPVLAGLLYGPLIPLLAPNSAGRGVSGQGISEVMHVVDTRASAMSTRETAVKVFASTLCIAGGGSVGSVGPVAHLGSALGAALCRVTRQPWSTLRPLLAGGAAGGLAGVLGAPIAAPVFALELVLRRFSVVALAVSALAGVTSNAVARAVGGEISVFSPPELTPHGSADYLLFVLAGIVVGAAGMLFVRVLYLVEDACDWVWRWPQWLRPAAGGLLLGTLLLAVPELYGVGDLVTGTVLDGHYALGFLVVLLLGKILATSLSFGIGGYGGVFGPMLFIGAAAGVAVTEATAMTLPHFTASTWLYGLIGMAAALAAAARAPATAVVLAAELAGDPAVLLPAGTAVLAATLTGRALSRETIFTLDLRRQGLRPDGTRPTG</sequence>
<dbReference type="InterPro" id="IPR050368">
    <property type="entry name" value="ClC-type_chloride_channel"/>
</dbReference>
<dbReference type="AlphaFoldDB" id="A0A238W9D7"/>
<dbReference type="EMBL" id="FZNW01000005">
    <property type="protein sequence ID" value="SNR43011.1"/>
    <property type="molecule type" value="Genomic_DNA"/>
</dbReference>
<evidence type="ECO:0000256" key="4">
    <source>
        <dbReference type="ARBA" id="ARBA00022989"/>
    </source>
</evidence>
<feature type="transmembrane region" description="Helical" evidence="10">
    <location>
        <begin position="197"/>
        <end position="219"/>
    </location>
</feature>
<evidence type="ECO:0000256" key="7">
    <source>
        <dbReference type="ARBA" id="ARBA00023173"/>
    </source>
</evidence>
<feature type="transmembrane region" description="Helical" evidence="10">
    <location>
        <begin position="239"/>
        <end position="261"/>
    </location>
</feature>
<keyword evidence="2" id="KW-0813">Transport</keyword>
<feature type="transmembrane region" description="Helical" evidence="10">
    <location>
        <begin position="340"/>
        <end position="360"/>
    </location>
</feature>
<evidence type="ECO:0000256" key="9">
    <source>
        <dbReference type="ARBA" id="ARBA00023303"/>
    </source>
</evidence>
<dbReference type="Gene3D" id="1.10.3080.10">
    <property type="entry name" value="Clc chloride channel"/>
    <property type="match status" value="1"/>
</dbReference>
<keyword evidence="12" id="KW-1185">Reference proteome</keyword>
<dbReference type="RefSeq" id="WP_089300547.1">
    <property type="nucleotide sequence ID" value="NZ_FZNW01000005.1"/>
</dbReference>
<evidence type="ECO:0000256" key="3">
    <source>
        <dbReference type="ARBA" id="ARBA00022692"/>
    </source>
</evidence>
<dbReference type="GO" id="GO:0005254">
    <property type="term" value="F:chloride channel activity"/>
    <property type="evidence" value="ECO:0007669"/>
    <property type="project" value="UniProtKB-KW"/>
</dbReference>
<dbReference type="InterPro" id="IPR014743">
    <property type="entry name" value="Cl-channel_core"/>
</dbReference>
<reference evidence="11 12" key="1">
    <citation type="submission" date="2017-06" db="EMBL/GenBank/DDBJ databases">
        <authorList>
            <person name="Kim H.J."/>
            <person name="Triplett B.A."/>
        </authorList>
    </citation>
    <scope>NUCLEOTIDE SEQUENCE [LARGE SCALE GENOMIC DNA]</scope>
    <source>
        <strain evidence="11 12">DSM 45207</strain>
    </source>
</reference>
<protein>
    <submittedName>
        <fullName evidence="11">Chloride channel protein, CIC family</fullName>
    </submittedName>
</protein>
<feature type="transmembrane region" description="Helical" evidence="10">
    <location>
        <begin position="281"/>
        <end position="300"/>
    </location>
</feature>
<gene>
    <name evidence="11" type="ORF">SAMN06265360_105242</name>
</gene>
<evidence type="ECO:0000313" key="11">
    <source>
        <dbReference type="EMBL" id="SNR43011.1"/>
    </source>
</evidence>
<feature type="transmembrane region" description="Helical" evidence="10">
    <location>
        <begin position="312"/>
        <end position="334"/>
    </location>
</feature>
<proteinExistence type="predicted"/>
<keyword evidence="9" id="KW-0407">Ion channel</keyword>
<dbReference type="PANTHER" id="PTHR43427:SF6">
    <property type="entry name" value="CHLORIDE CHANNEL PROTEIN CLC-E"/>
    <property type="match status" value="1"/>
</dbReference>
<dbReference type="PRINTS" id="PR00762">
    <property type="entry name" value="CLCHANNEL"/>
</dbReference>
<keyword evidence="3 10" id="KW-0812">Transmembrane</keyword>
<dbReference type="PANTHER" id="PTHR43427">
    <property type="entry name" value="CHLORIDE CHANNEL PROTEIN CLC-E"/>
    <property type="match status" value="1"/>
</dbReference>
<keyword evidence="8" id="KW-0868">Chloride</keyword>
<evidence type="ECO:0000256" key="1">
    <source>
        <dbReference type="ARBA" id="ARBA00004141"/>
    </source>
</evidence>
<keyword evidence="7" id="KW-0869">Chloride channel</keyword>
<evidence type="ECO:0000256" key="6">
    <source>
        <dbReference type="ARBA" id="ARBA00023136"/>
    </source>
</evidence>
<keyword evidence="4 10" id="KW-1133">Transmembrane helix</keyword>
<evidence type="ECO:0000256" key="8">
    <source>
        <dbReference type="ARBA" id="ARBA00023214"/>
    </source>
</evidence>
<evidence type="ECO:0000256" key="5">
    <source>
        <dbReference type="ARBA" id="ARBA00023065"/>
    </source>
</evidence>
<feature type="transmembrane region" description="Helical" evidence="10">
    <location>
        <begin position="12"/>
        <end position="38"/>
    </location>
</feature>
<comment type="subcellular location">
    <subcellularLocation>
        <location evidence="1">Membrane</location>
        <topology evidence="1">Multi-pass membrane protein</topology>
    </subcellularLocation>
</comment>